<keyword evidence="2" id="KW-0645">Protease</keyword>
<keyword evidence="1" id="KW-0732">Signal</keyword>
<dbReference type="Pfam" id="PF18939">
    <property type="entry name" value="DUF5686"/>
    <property type="match status" value="1"/>
</dbReference>
<evidence type="ECO:0000313" key="2">
    <source>
        <dbReference type="EMBL" id="TDQ11357.1"/>
    </source>
</evidence>
<keyword evidence="2" id="KW-0121">Carboxypeptidase</keyword>
<proteinExistence type="predicted"/>
<evidence type="ECO:0000313" key="3">
    <source>
        <dbReference type="Proteomes" id="UP000295620"/>
    </source>
</evidence>
<sequence length="857" mass="98327">MKRYKIQYLSVLLLFALQAFSLPGIAQNTVIKGTVTDASNKETLPYVSFVITGSGKGGKTDVDGNYSITLTGKDVSYTEIKFSYIGYKSQVRTIKPGVTQTISIQLQNEGMEMDEVFITAGKKAKYKNKDNPAVELIRNVIANKSKNRMEGYDYVSYQKYERMLFSMSNLSDKFKSRRVFRNYQFLFQEQDSTKIGGKNVLPVFQQEKLSDNYFRKNPEKLKTVIVADKQVNFDERFIDNKGLSTYFDRMYQDIDIYDNNISVVSNQLLSPISDGAPGFYKYFITDTIKTHNPQLVELSFTPRNKADLLFEGKIYITLDGNYAVQNAFLTVNKDINLNFVRAFEAKLDFEQNPDNRYHLSKSSLTVDFGILKSKGAGFTGERVVSFNNYTINKPLNDTVYSGSSLVQVPDSTKKSEAFWAINRPEALNAINAKVYNNLDTLQSIPSFRRTMNLFTLLFVGYKDFGAFEVGPVNTFYSFNDVEGFRLRLGGRTTTALSKRYFFETYAAYGFNDEKWKYFLSATYSLNNKSIYSFPQNYLRASFQRDTKIPGQELQFVQEDNFLLSFKRGENNMMLYNDFYRLDYVHEFQNHFSYAVGFRKWEQSPAGSLYFSNLTGNNQLKTIDNISTSEVSVALRYAPKEKFYQGKLYRTPIIDKYPTFNLRYTAGIKGLVGGEYNYHNLMGSIDKRFYLSQLGYSDVTVEGGYIFGKVPFPLLDIHRANQTYAYQLNSYNLMNFLEFVSDHYASINIDHNFNGFFFNKIPLLSKLKLREVMSFKGLYGGLRDENNPNVNSAAMQFVKNDSGASITNALNSGPYIEGSVGVGNIFKVLRVDVVRRFSYLDHPLVSEWGVRARFKFDF</sequence>
<dbReference type="Pfam" id="PF13715">
    <property type="entry name" value="CarbopepD_reg_2"/>
    <property type="match status" value="1"/>
</dbReference>
<reference evidence="2 3" key="1">
    <citation type="submission" date="2019-03" db="EMBL/GenBank/DDBJ databases">
        <title>Genomic Encyclopedia of Archaeal and Bacterial Type Strains, Phase II (KMG-II): from individual species to whole genera.</title>
        <authorList>
            <person name="Goeker M."/>
        </authorList>
    </citation>
    <scope>NUCLEOTIDE SEQUENCE [LARGE SCALE GENOMIC DNA]</scope>
    <source>
        <strain evidence="2 3">DSM 19035</strain>
    </source>
</reference>
<name>A0A4R6SZ62_9SPHI</name>
<keyword evidence="3" id="KW-1185">Reference proteome</keyword>
<accession>A0A4R6SZ62</accession>
<dbReference type="AlphaFoldDB" id="A0A4R6SZ62"/>
<dbReference type="InterPro" id="IPR008969">
    <property type="entry name" value="CarboxyPept-like_regulatory"/>
</dbReference>
<dbReference type="Gene3D" id="2.60.40.1120">
    <property type="entry name" value="Carboxypeptidase-like, regulatory domain"/>
    <property type="match status" value="1"/>
</dbReference>
<feature type="chain" id="PRO_5020583156" evidence="1">
    <location>
        <begin position="27"/>
        <end position="857"/>
    </location>
</feature>
<dbReference type="InterPro" id="IPR043741">
    <property type="entry name" value="DUF5686"/>
</dbReference>
<gene>
    <name evidence="2" type="ORF">ATK78_0475</name>
</gene>
<organism evidence="2 3">
    <name type="scientific">Pedobacter metabolipauper</name>
    <dbReference type="NCBI Taxonomy" id="425513"/>
    <lineage>
        <taxon>Bacteria</taxon>
        <taxon>Pseudomonadati</taxon>
        <taxon>Bacteroidota</taxon>
        <taxon>Sphingobacteriia</taxon>
        <taxon>Sphingobacteriales</taxon>
        <taxon>Sphingobacteriaceae</taxon>
        <taxon>Pedobacter</taxon>
    </lineage>
</organism>
<feature type="signal peptide" evidence="1">
    <location>
        <begin position="1"/>
        <end position="26"/>
    </location>
</feature>
<dbReference type="OrthoDB" id="983143at2"/>
<dbReference type="Proteomes" id="UP000295620">
    <property type="component" value="Unassembled WGS sequence"/>
</dbReference>
<dbReference type="EMBL" id="SNYC01000003">
    <property type="protein sequence ID" value="TDQ11357.1"/>
    <property type="molecule type" value="Genomic_DNA"/>
</dbReference>
<dbReference type="RefSeq" id="WP_133574436.1">
    <property type="nucleotide sequence ID" value="NZ_SNYC01000003.1"/>
</dbReference>
<comment type="caution">
    <text evidence="2">The sequence shown here is derived from an EMBL/GenBank/DDBJ whole genome shotgun (WGS) entry which is preliminary data.</text>
</comment>
<dbReference type="GO" id="GO:0004180">
    <property type="term" value="F:carboxypeptidase activity"/>
    <property type="evidence" value="ECO:0007669"/>
    <property type="project" value="UniProtKB-KW"/>
</dbReference>
<protein>
    <submittedName>
        <fullName evidence="2">Carboxypeptidase-like protein</fullName>
    </submittedName>
</protein>
<keyword evidence="2" id="KW-0378">Hydrolase</keyword>
<evidence type="ECO:0000256" key="1">
    <source>
        <dbReference type="SAM" id="SignalP"/>
    </source>
</evidence>
<dbReference type="SUPFAM" id="SSF49464">
    <property type="entry name" value="Carboxypeptidase regulatory domain-like"/>
    <property type="match status" value="1"/>
</dbReference>